<feature type="non-terminal residue" evidence="2">
    <location>
        <position position="1"/>
    </location>
</feature>
<sequence length="31" mass="3560">MLAQQQQYSINKCLSSTQGDQRLFVELSQTN</sequence>
<dbReference type="Proteomes" id="UP000681720">
    <property type="component" value="Unassembled WGS sequence"/>
</dbReference>
<evidence type="ECO:0000313" key="2">
    <source>
        <dbReference type="EMBL" id="CAF5117518.1"/>
    </source>
</evidence>
<dbReference type="Proteomes" id="UP000681967">
    <property type="component" value="Unassembled WGS sequence"/>
</dbReference>
<dbReference type="AlphaFoldDB" id="A0A8S3FFW2"/>
<comment type="caution">
    <text evidence="2">The sequence shown here is derived from an EMBL/GenBank/DDBJ whole genome shotgun (WGS) entry which is preliminary data.</text>
</comment>
<dbReference type="EMBL" id="CAJOBJ010263171">
    <property type="protein sequence ID" value="CAF5117518.1"/>
    <property type="molecule type" value="Genomic_DNA"/>
</dbReference>
<evidence type="ECO:0000313" key="3">
    <source>
        <dbReference type="Proteomes" id="UP000681720"/>
    </source>
</evidence>
<gene>
    <name evidence="1" type="ORF">BYL167_LOCUS53818</name>
    <name evidence="2" type="ORF">GIL414_LOCUS63400</name>
</gene>
<dbReference type="EMBL" id="CAJOBH010183688">
    <property type="protein sequence ID" value="CAF4945994.1"/>
    <property type="molecule type" value="Genomic_DNA"/>
</dbReference>
<proteinExistence type="predicted"/>
<protein>
    <submittedName>
        <fullName evidence="2">Uncharacterized protein</fullName>
    </submittedName>
</protein>
<accession>A0A8S3FFW2</accession>
<organism evidence="2 3">
    <name type="scientific">Rotaria magnacalcarata</name>
    <dbReference type="NCBI Taxonomy" id="392030"/>
    <lineage>
        <taxon>Eukaryota</taxon>
        <taxon>Metazoa</taxon>
        <taxon>Spiralia</taxon>
        <taxon>Gnathifera</taxon>
        <taxon>Rotifera</taxon>
        <taxon>Eurotatoria</taxon>
        <taxon>Bdelloidea</taxon>
        <taxon>Philodinida</taxon>
        <taxon>Philodinidae</taxon>
        <taxon>Rotaria</taxon>
    </lineage>
</organism>
<evidence type="ECO:0000313" key="1">
    <source>
        <dbReference type="EMBL" id="CAF4945994.1"/>
    </source>
</evidence>
<reference evidence="2" key="1">
    <citation type="submission" date="2021-02" db="EMBL/GenBank/DDBJ databases">
        <authorList>
            <person name="Nowell W R."/>
        </authorList>
    </citation>
    <scope>NUCLEOTIDE SEQUENCE</scope>
</reference>
<name>A0A8S3FFW2_9BILA</name>